<evidence type="ECO:0000313" key="3">
    <source>
        <dbReference type="EMBL" id="GJT46864.1"/>
    </source>
</evidence>
<sequence length="845" mass="95870">MLMASEHSCLEPETTNFNVEDSSAESNQTPSKEDLDDFFSPLYKEYYQARQPELSTNSAAPTTLNTKDIPSSSTIIVEDNEAPPLVSTSEEPTSSISNDLADESIQEYIAQLDENTFINHFVLLLEVVKMFVNYATHKNFTIYHMDVKTVFLDGPLKEEVYVTQPDCFVDHDFPDHVYRLQKALCGLKQAPRACTPIATARLDADLQGTSTDQTKYHSMIRGIMNLTASIPDIAFATFVCAPQRDADHAWCHDDSEAKYVSLSACCAQVIWMRTQLLDYGYRFNKIPMYCDSKSAIAISCNPYEFASANKKIDLVNPPCPPGNKEEVTFWLDELQTILKLPQATANNNAELVEPSESSVMIEFLDIIGHIYAALIWEGLHYLLMHPTTSVPYPRFTKLIIDYNLTKHLDIPKRVNELHHYVANDEVVQSVFNFKKKREESGESSAPKKPIIIRIPKRKQPNPKTPSPTVDQIDLVNLTEAQVLSYNIAKSVEENEAQQNIKRVEAHMLDEDVNRLVEGEEFDRKGKGSLEIRDTPLVTPTRSPRNESLSLDKDKLKELTALKPSSSMSKHKSDLSRYFQGAIACMSRCYGFEKPSSHVEPFKTNAFLRQDHEDHHDNDARPEGESKHQKEYDIWSEDEGVDDDEVPYEEVTLKFLAKPWILTFDDQKRMQDALDDMMRSRCTLAKISYIKRQLATRPNPDDVYSDQKIVEVTLMMEVSVLRNLNFDADFLGNIKLLCTAFFNIPVYLFKFCQNLWCTKQTSVSKTSFNTKNKALAENEGYGIAKVTTTIGFGSPNKANTYSVHGALGTKVDATKENLEWPQMMSRRGVIQTNEEDGDVRDVTDKS</sequence>
<evidence type="ECO:0000256" key="1">
    <source>
        <dbReference type="SAM" id="MobiDB-lite"/>
    </source>
</evidence>
<evidence type="ECO:0000313" key="4">
    <source>
        <dbReference type="Proteomes" id="UP001151760"/>
    </source>
</evidence>
<evidence type="ECO:0000259" key="2">
    <source>
        <dbReference type="Pfam" id="PF07727"/>
    </source>
</evidence>
<dbReference type="Proteomes" id="UP001151760">
    <property type="component" value="Unassembled WGS sequence"/>
</dbReference>
<feature type="region of interest" description="Disordered" evidence="1">
    <location>
        <begin position="1"/>
        <end position="35"/>
    </location>
</feature>
<feature type="compositionally biased region" description="Polar residues" evidence="1">
    <location>
        <begin position="13"/>
        <end position="30"/>
    </location>
</feature>
<feature type="region of interest" description="Disordered" evidence="1">
    <location>
        <begin position="50"/>
        <end position="69"/>
    </location>
</feature>
<comment type="caution">
    <text evidence="3">The sequence shown here is derived from an EMBL/GenBank/DDBJ whole genome shotgun (WGS) entry which is preliminary data.</text>
</comment>
<feature type="region of interest" description="Disordered" evidence="1">
    <location>
        <begin position="526"/>
        <end position="551"/>
    </location>
</feature>
<organism evidence="3 4">
    <name type="scientific">Tanacetum coccineum</name>
    <dbReference type="NCBI Taxonomy" id="301880"/>
    <lineage>
        <taxon>Eukaryota</taxon>
        <taxon>Viridiplantae</taxon>
        <taxon>Streptophyta</taxon>
        <taxon>Embryophyta</taxon>
        <taxon>Tracheophyta</taxon>
        <taxon>Spermatophyta</taxon>
        <taxon>Magnoliopsida</taxon>
        <taxon>eudicotyledons</taxon>
        <taxon>Gunneridae</taxon>
        <taxon>Pentapetalae</taxon>
        <taxon>asterids</taxon>
        <taxon>campanulids</taxon>
        <taxon>Asterales</taxon>
        <taxon>Asteraceae</taxon>
        <taxon>Asteroideae</taxon>
        <taxon>Anthemideae</taxon>
        <taxon>Anthemidinae</taxon>
        <taxon>Tanacetum</taxon>
    </lineage>
</organism>
<gene>
    <name evidence="3" type="ORF">Tco_0955579</name>
</gene>
<dbReference type="EMBL" id="BQNB010016020">
    <property type="protein sequence ID" value="GJT46864.1"/>
    <property type="molecule type" value="Genomic_DNA"/>
</dbReference>
<dbReference type="InterPro" id="IPR013103">
    <property type="entry name" value="RVT_2"/>
</dbReference>
<name>A0ABQ5E7L9_9ASTR</name>
<protein>
    <submittedName>
        <fullName evidence="3">Integrase, catalytic region, zinc finger, CCHC-type containing protein</fullName>
    </submittedName>
</protein>
<keyword evidence="4" id="KW-1185">Reference proteome</keyword>
<reference evidence="3" key="1">
    <citation type="journal article" date="2022" name="Int. J. Mol. Sci.">
        <title>Draft Genome of Tanacetum Coccineum: Genomic Comparison of Closely Related Tanacetum-Family Plants.</title>
        <authorList>
            <person name="Yamashiro T."/>
            <person name="Shiraishi A."/>
            <person name="Nakayama K."/>
            <person name="Satake H."/>
        </authorList>
    </citation>
    <scope>NUCLEOTIDE SEQUENCE</scope>
</reference>
<accession>A0ABQ5E7L9</accession>
<proteinExistence type="predicted"/>
<feature type="domain" description="Reverse transcriptase Ty1/copia-type" evidence="2">
    <location>
        <begin position="122"/>
        <end position="195"/>
    </location>
</feature>
<dbReference type="Pfam" id="PF07727">
    <property type="entry name" value="RVT_2"/>
    <property type="match status" value="1"/>
</dbReference>
<reference evidence="3" key="2">
    <citation type="submission" date="2022-01" db="EMBL/GenBank/DDBJ databases">
        <authorList>
            <person name="Yamashiro T."/>
            <person name="Shiraishi A."/>
            <person name="Satake H."/>
            <person name="Nakayama K."/>
        </authorList>
    </citation>
    <scope>NUCLEOTIDE SEQUENCE</scope>
</reference>
<feature type="compositionally biased region" description="Polar residues" evidence="1">
    <location>
        <begin position="53"/>
        <end position="69"/>
    </location>
</feature>